<evidence type="ECO:0000256" key="1">
    <source>
        <dbReference type="SAM" id="MobiDB-lite"/>
    </source>
</evidence>
<feature type="region of interest" description="Disordered" evidence="1">
    <location>
        <begin position="1"/>
        <end position="29"/>
    </location>
</feature>
<sequence>MKTHARWDDNDGNRNDRTPGAARAGLSTTPDVAGDTKSILFSHGVNYGIWLETKHHGKFEIILPAVLHIGRILMEKTEGSLAKGTNLRQSRFIERPEE</sequence>
<accession>A0ABR5FA38</accession>
<proteinExistence type="predicted"/>
<organism evidence="2 3">
    <name type="scientific">Mycolicibacter heraklionensis</name>
    <dbReference type="NCBI Taxonomy" id="512402"/>
    <lineage>
        <taxon>Bacteria</taxon>
        <taxon>Bacillati</taxon>
        <taxon>Actinomycetota</taxon>
        <taxon>Actinomycetes</taxon>
        <taxon>Mycobacteriales</taxon>
        <taxon>Mycobacteriaceae</taxon>
        <taxon>Mycolicibacter</taxon>
    </lineage>
</organism>
<evidence type="ECO:0000313" key="2">
    <source>
        <dbReference type="EMBL" id="KLO25924.1"/>
    </source>
</evidence>
<evidence type="ECO:0000313" key="3">
    <source>
        <dbReference type="Proteomes" id="UP000036464"/>
    </source>
</evidence>
<feature type="compositionally biased region" description="Basic and acidic residues" evidence="1">
    <location>
        <begin position="1"/>
        <end position="17"/>
    </location>
</feature>
<protein>
    <submittedName>
        <fullName evidence="2">Uncharacterized protein</fullName>
    </submittedName>
</protein>
<keyword evidence="3" id="KW-1185">Reference proteome</keyword>
<dbReference type="EMBL" id="LDPO01000027">
    <property type="protein sequence ID" value="KLO25924.1"/>
    <property type="molecule type" value="Genomic_DNA"/>
</dbReference>
<name>A0ABR5FA38_9MYCO</name>
<reference evidence="2 3" key="1">
    <citation type="submission" date="2015-05" db="EMBL/GenBank/DDBJ databases">
        <title>Genome sequence of Mycobacterium heraklionense Davo strain.</title>
        <authorList>
            <person name="Greninger A.L."/>
            <person name="Cunningham G."/>
            <person name="Miller S."/>
        </authorList>
    </citation>
    <scope>NUCLEOTIDE SEQUENCE [LARGE SCALE GENOMIC DNA]</scope>
    <source>
        <strain evidence="2 3">Davo</strain>
    </source>
</reference>
<dbReference type="Proteomes" id="UP000036464">
    <property type="component" value="Unassembled WGS sequence"/>
</dbReference>
<comment type="caution">
    <text evidence="2">The sequence shown here is derived from an EMBL/GenBank/DDBJ whole genome shotgun (WGS) entry which is preliminary data.</text>
</comment>
<gene>
    <name evidence="2" type="ORF">ABW16_21555</name>
</gene>